<evidence type="ECO:0000313" key="3">
    <source>
        <dbReference type="Proteomes" id="UP000264036"/>
    </source>
</evidence>
<dbReference type="Proteomes" id="UP000264036">
    <property type="component" value="Unassembled WGS sequence"/>
</dbReference>
<proteinExistence type="predicted"/>
<protein>
    <recommendedName>
        <fullName evidence="4">Lipoprotein</fullName>
    </recommendedName>
</protein>
<gene>
    <name evidence="2" type="ORF">DD666_12265</name>
</gene>
<evidence type="ECO:0000256" key="1">
    <source>
        <dbReference type="SAM" id="SignalP"/>
    </source>
</evidence>
<evidence type="ECO:0008006" key="4">
    <source>
        <dbReference type="Google" id="ProtNLM"/>
    </source>
</evidence>
<comment type="caution">
    <text evidence="2">The sequence shown here is derived from an EMBL/GenBank/DDBJ whole genome shotgun (WGS) entry which is preliminary data.</text>
</comment>
<organism evidence="2 3">
    <name type="scientific">Advenella kashmirensis</name>
    <dbReference type="NCBI Taxonomy" id="310575"/>
    <lineage>
        <taxon>Bacteria</taxon>
        <taxon>Pseudomonadati</taxon>
        <taxon>Pseudomonadota</taxon>
        <taxon>Betaproteobacteria</taxon>
        <taxon>Burkholderiales</taxon>
        <taxon>Alcaligenaceae</taxon>
    </lineage>
</organism>
<dbReference type="PROSITE" id="PS51257">
    <property type="entry name" value="PROKAR_LIPOPROTEIN"/>
    <property type="match status" value="1"/>
</dbReference>
<feature type="signal peptide" evidence="1">
    <location>
        <begin position="1"/>
        <end position="19"/>
    </location>
</feature>
<accession>A0A356LGR8</accession>
<dbReference type="AlphaFoldDB" id="A0A356LGR8"/>
<dbReference type="EMBL" id="DOEK01000029">
    <property type="protein sequence ID" value="HBP30177.1"/>
    <property type="molecule type" value="Genomic_DNA"/>
</dbReference>
<sequence length="84" mass="9184">MKKMLLLLVPIVLAGCASSGLDVTDRGNYGVKCSPDAKTPPNWEMCMQTAQKTCGYQKPVNISQHNPTGTGTPEDTYFINFQCQ</sequence>
<keyword evidence="1" id="KW-0732">Signal</keyword>
<feature type="chain" id="PRO_5016990796" description="Lipoprotein" evidence="1">
    <location>
        <begin position="20"/>
        <end position="84"/>
    </location>
</feature>
<name>A0A356LGR8_9BURK</name>
<reference evidence="2 3" key="1">
    <citation type="journal article" date="2018" name="Nat. Biotechnol.">
        <title>A standardized bacterial taxonomy based on genome phylogeny substantially revises the tree of life.</title>
        <authorList>
            <person name="Parks D.H."/>
            <person name="Chuvochina M."/>
            <person name="Waite D.W."/>
            <person name="Rinke C."/>
            <person name="Skarshewski A."/>
            <person name="Chaumeil P.A."/>
            <person name="Hugenholtz P."/>
        </authorList>
    </citation>
    <scope>NUCLEOTIDE SEQUENCE [LARGE SCALE GENOMIC DNA]</scope>
    <source>
        <strain evidence="2">UBA10707</strain>
    </source>
</reference>
<evidence type="ECO:0000313" key="2">
    <source>
        <dbReference type="EMBL" id="HBP30177.1"/>
    </source>
</evidence>